<dbReference type="EMBL" id="MHLU01000128">
    <property type="protein sequence ID" value="OGZ17609.1"/>
    <property type="molecule type" value="Genomic_DNA"/>
</dbReference>
<gene>
    <name evidence="1" type="ORF">A2494_03040</name>
</gene>
<protein>
    <submittedName>
        <fullName evidence="1">Uncharacterized protein</fullName>
    </submittedName>
</protein>
<organism evidence="1 2">
    <name type="scientific">Candidatus Lloydbacteria bacterium RIFOXYC12_FULL_46_25</name>
    <dbReference type="NCBI Taxonomy" id="1798670"/>
    <lineage>
        <taxon>Bacteria</taxon>
        <taxon>Candidatus Lloydiibacteriota</taxon>
    </lineage>
</organism>
<dbReference type="AlphaFoldDB" id="A0A1G2DVG7"/>
<evidence type="ECO:0000313" key="1">
    <source>
        <dbReference type="EMBL" id="OGZ17609.1"/>
    </source>
</evidence>
<dbReference type="Proteomes" id="UP000178106">
    <property type="component" value="Unassembled WGS sequence"/>
</dbReference>
<sequence>MKHITLRVLTAPHCARCDEFLRFFESIRGEWQNVEMQEVSMLSEEGQELVRKHLVFASPGIIINDDLFCSGDFDKTAIQEKLRSLSVI</sequence>
<reference evidence="1 2" key="1">
    <citation type="journal article" date="2016" name="Nat. Commun.">
        <title>Thousands of microbial genomes shed light on interconnected biogeochemical processes in an aquifer system.</title>
        <authorList>
            <person name="Anantharaman K."/>
            <person name="Brown C.T."/>
            <person name="Hug L.A."/>
            <person name="Sharon I."/>
            <person name="Castelle C.J."/>
            <person name="Probst A.J."/>
            <person name="Thomas B.C."/>
            <person name="Singh A."/>
            <person name="Wilkins M.J."/>
            <person name="Karaoz U."/>
            <person name="Brodie E.L."/>
            <person name="Williams K.H."/>
            <person name="Hubbard S.S."/>
            <person name="Banfield J.F."/>
        </authorList>
    </citation>
    <scope>NUCLEOTIDE SEQUENCE [LARGE SCALE GENOMIC DNA]</scope>
</reference>
<dbReference type="Gene3D" id="3.40.30.10">
    <property type="entry name" value="Glutaredoxin"/>
    <property type="match status" value="1"/>
</dbReference>
<accession>A0A1G2DVG7</accession>
<dbReference type="SUPFAM" id="SSF52833">
    <property type="entry name" value="Thioredoxin-like"/>
    <property type="match status" value="1"/>
</dbReference>
<dbReference type="InterPro" id="IPR036249">
    <property type="entry name" value="Thioredoxin-like_sf"/>
</dbReference>
<evidence type="ECO:0000313" key="2">
    <source>
        <dbReference type="Proteomes" id="UP000178106"/>
    </source>
</evidence>
<comment type="caution">
    <text evidence="1">The sequence shown here is derived from an EMBL/GenBank/DDBJ whole genome shotgun (WGS) entry which is preliminary data.</text>
</comment>
<name>A0A1G2DVG7_9BACT</name>
<proteinExistence type="predicted"/>